<keyword evidence="2" id="KW-1185">Reference proteome</keyword>
<gene>
    <name evidence="1" type="ORF">PFISCL1PPCAC_9484</name>
</gene>
<comment type="caution">
    <text evidence="1">The sequence shown here is derived from an EMBL/GenBank/DDBJ whole genome shotgun (WGS) entry which is preliminary data.</text>
</comment>
<evidence type="ECO:0000313" key="1">
    <source>
        <dbReference type="EMBL" id="GMT18187.1"/>
    </source>
</evidence>
<evidence type="ECO:0000313" key="2">
    <source>
        <dbReference type="Proteomes" id="UP001432322"/>
    </source>
</evidence>
<proteinExistence type="predicted"/>
<organism evidence="1 2">
    <name type="scientific">Pristionchus fissidentatus</name>
    <dbReference type="NCBI Taxonomy" id="1538716"/>
    <lineage>
        <taxon>Eukaryota</taxon>
        <taxon>Metazoa</taxon>
        <taxon>Ecdysozoa</taxon>
        <taxon>Nematoda</taxon>
        <taxon>Chromadorea</taxon>
        <taxon>Rhabditida</taxon>
        <taxon>Rhabditina</taxon>
        <taxon>Diplogasteromorpha</taxon>
        <taxon>Diplogasteroidea</taxon>
        <taxon>Neodiplogasteridae</taxon>
        <taxon>Pristionchus</taxon>
    </lineage>
</organism>
<feature type="non-terminal residue" evidence="1">
    <location>
        <position position="87"/>
    </location>
</feature>
<accession>A0AAV5VEP4</accession>
<sequence>RYGGTITAPTEFPRHFDRFYPMDMVVAFASHHMNESQAHDKTLAAEEDSYKLWTEYINNRRFKHLQGLKNFRSITVDQPSLNAVAQP</sequence>
<reference evidence="1" key="1">
    <citation type="submission" date="2023-10" db="EMBL/GenBank/DDBJ databases">
        <title>Genome assembly of Pristionchus species.</title>
        <authorList>
            <person name="Yoshida K."/>
            <person name="Sommer R.J."/>
        </authorList>
    </citation>
    <scope>NUCLEOTIDE SEQUENCE</scope>
    <source>
        <strain evidence="1">RS5133</strain>
    </source>
</reference>
<protein>
    <submittedName>
        <fullName evidence="1">Uncharacterized protein</fullName>
    </submittedName>
</protein>
<dbReference type="EMBL" id="BTSY01000003">
    <property type="protein sequence ID" value="GMT18187.1"/>
    <property type="molecule type" value="Genomic_DNA"/>
</dbReference>
<feature type="non-terminal residue" evidence="1">
    <location>
        <position position="1"/>
    </location>
</feature>
<name>A0AAV5VEP4_9BILA</name>
<dbReference type="Proteomes" id="UP001432322">
    <property type="component" value="Unassembled WGS sequence"/>
</dbReference>
<dbReference type="AlphaFoldDB" id="A0AAV5VEP4"/>